<reference evidence="13 14" key="1">
    <citation type="journal article" date="2020" name="Mol. Plant">
        <title>The Chromosome-Based Rubber Tree Genome Provides New Insights into Spurge Genome Evolution and Rubber Biosynthesis.</title>
        <authorList>
            <person name="Liu J."/>
            <person name="Shi C."/>
            <person name="Shi C.C."/>
            <person name="Li W."/>
            <person name="Zhang Q.J."/>
            <person name="Zhang Y."/>
            <person name="Li K."/>
            <person name="Lu H.F."/>
            <person name="Shi C."/>
            <person name="Zhu S.T."/>
            <person name="Xiao Z.Y."/>
            <person name="Nan H."/>
            <person name="Yue Y."/>
            <person name="Zhu X.G."/>
            <person name="Wu Y."/>
            <person name="Hong X.N."/>
            <person name="Fan G.Y."/>
            <person name="Tong Y."/>
            <person name="Zhang D."/>
            <person name="Mao C.L."/>
            <person name="Liu Y.L."/>
            <person name="Hao S.J."/>
            <person name="Liu W.Q."/>
            <person name="Lv M.Q."/>
            <person name="Zhang H.B."/>
            <person name="Liu Y."/>
            <person name="Hu-Tang G.R."/>
            <person name="Wang J.P."/>
            <person name="Wang J.H."/>
            <person name="Sun Y.H."/>
            <person name="Ni S.B."/>
            <person name="Chen W.B."/>
            <person name="Zhang X.C."/>
            <person name="Jiao Y.N."/>
            <person name="Eichler E.E."/>
            <person name="Li G.H."/>
            <person name="Liu X."/>
            <person name="Gao L.Z."/>
        </authorList>
    </citation>
    <scope>NUCLEOTIDE SEQUENCE [LARGE SCALE GENOMIC DNA]</scope>
    <source>
        <strain evidence="14">cv. GT1</strain>
        <tissue evidence="13">Leaf</tissue>
    </source>
</reference>
<evidence type="ECO:0000256" key="10">
    <source>
        <dbReference type="PIRSR" id="PIRSR600823-4"/>
    </source>
</evidence>
<keyword evidence="9" id="KW-0106">Calcium</keyword>
<gene>
    <name evidence="13" type="ORF">GH714_024290</name>
</gene>
<feature type="site" description="Transition state stabilizer" evidence="10">
    <location>
        <position position="65"/>
    </location>
</feature>
<evidence type="ECO:0000256" key="1">
    <source>
        <dbReference type="ARBA" id="ARBA00000189"/>
    </source>
</evidence>
<dbReference type="PANTHER" id="PTHR31235">
    <property type="entry name" value="PEROXIDASE 25-RELATED"/>
    <property type="match status" value="1"/>
</dbReference>
<comment type="cofactor">
    <cofactor evidence="2">
        <name>heme b</name>
        <dbReference type="ChEBI" id="CHEBI:60344"/>
    </cofactor>
</comment>
<evidence type="ECO:0000313" key="14">
    <source>
        <dbReference type="Proteomes" id="UP000467840"/>
    </source>
</evidence>
<dbReference type="PROSITE" id="PS50873">
    <property type="entry name" value="PEROXIDASE_4"/>
    <property type="match status" value="1"/>
</dbReference>
<evidence type="ECO:0000313" key="13">
    <source>
        <dbReference type="EMBL" id="KAF2301447.1"/>
    </source>
</evidence>
<evidence type="ECO:0000256" key="6">
    <source>
        <dbReference type="ARBA" id="ARBA00022723"/>
    </source>
</evidence>
<feature type="binding site" evidence="9">
    <location>
        <position position="74"/>
    </location>
    <ligand>
        <name>Ca(2+)</name>
        <dbReference type="ChEBI" id="CHEBI:29108"/>
        <label>1</label>
    </ligand>
</feature>
<keyword evidence="7" id="KW-0560">Oxidoreductase</keyword>
<proteinExistence type="predicted"/>
<comment type="catalytic activity">
    <reaction evidence="1">
        <text>2 a phenolic donor + H2O2 = 2 a phenolic radical donor + 2 H2O</text>
        <dbReference type="Rhea" id="RHEA:56136"/>
        <dbReference type="ChEBI" id="CHEBI:15377"/>
        <dbReference type="ChEBI" id="CHEBI:16240"/>
        <dbReference type="ChEBI" id="CHEBI:139520"/>
        <dbReference type="ChEBI" id="CHEBI:139521"/>
        <dbReference type="EC" id="1.11.1.7"/>
    </reaction>
</comment>
<feature type="binding site" evidence="9">
    <location>
        <position position="90"/>
    </location>
    <ligand>
        <name>Ca(2+)</name>
        <dbReference type="ChEBI" id="CHEBI:29108"/>
        <label>1</label>
    </ligand>
</feature>
<dbReference type="GO" id="GO:0020037">
    <property type="term" value="F:heme binding"/>
    <property type="evidence" value="ECO:0007669"/>
    <property type="project" value="InterPro"/>
</dbReference>
<comment type="caution">
    <text evidence="13">The sequence shown here is derived from an EMBL/GenBank/DDBJ whole genome shotgun (WGS) entry which is preliminary data.</text>
</comment>
<dbReference type="GO" id="GO:0140825">
    <property type="term" value="F:lactoperoxidase activity"/>
    <property type="evidence" value="ECO:0007669"/>
    <property type="project" value="UniProtKB-EC"/>
</dbReference>
<protein>
    <recommendedName>
        <fullName evidence="3">peroxidase</fullName>
        <ecNumber evidence="3">1.11.1.7</ecNumber>
    </recommendedName>
</protein>
<name>A0A6A6LLP4_HEVBR</name>
<feature type="domain" description="Plant heme peroxidase family profile" evidence="12">
    <location>
        <begin position="28"/>
        <end position="125"/>
    </location>
</feature>
<feature type="chain" id="PRO_5025677208" description="peroxidase" evidence="11">
    <location>
        <begin position="28"/>
        <end position="227"/>
    </location>
</feature>
<keyword evidence="5" id="KW-0349">Heme</keyword>
<feature type="signal peptide" evidence="11">
    <location>
        <begin position="1"/>
        <end position="27"/>
    </location>
</feature>
<evidence type="ECO:0000256" key="2">
    <source>
        <dbReference type="ARBA" id="ARBA00001970"/>
    </source>
</evidence>
<dbReference type="InterPro" id="IPR010255">
    <property type="entry name" value="Haem_peroxidase_sf"/>
</dbReference>
<evidence type="ECO:0000256" key="4">
    <source>
        <dbReference type="ARBA" id="ARBA00022559"/>
    </source>
</evidence>
<evidence type="ECO:0000259" key="12">
    <source>
        <dbReference type="PROSITE" id="PS50873"/>
    </source>
</evidence>
<dbReference type="EMBL" id="JAAGAX010000010">
    <property type="protein sequence ID" value="KAF2301447.1"/>
    <property type="molecule type" value="Genomic_DNA"/>
</dbReference>
<evidence type="ECO:0000256" key="5">
    <source>
        <dbReference type="ARBA" id="ARBA00022617"/>
    </source>
</evidence>
<dbReference type="SUPFAM" id="SSF48113">
    <property type="entry name" value="Heme-dependent peroxidases"/>
    <property type="match status" value="1"/>
</dbReference>
<dbReference type="EC" id="1.11.1.7" evidence="3"/>
<keyword evidence="14" id="KW-1185">Reference proteome</keyword>
<evidence type="ECO:0000256" key="8">
    <source>
        <dbReference type="ARBA" id="ARBA00023004"/>
    </source>
</evidence>
<evidence type="ECO:0000256" key="7">
    <source>
        <dbReference type="ARBA" id="ARBA00023002"/>
    </source>
</evidence>
<dbReference type="InterPro" id="IPR000823">
    <property type="entry name" value="Peroxidase_pln"/>
</dbReference>
<evidence type="ECO:0000256" key="11">
    <source>
        <dbReference type="SAM" id="SignalP"/>
    </source>
</evidence>
<sequence length="227" mass="25168">MTSICSFKLNSLTILLVFCSLATVSFASLRVGFYKSSCPSAEAIVRKSSNKALSQNPGLGAGLIRTFPRCFVRGLMLLWLLKSTPGNPSERNMLANNPSLRVPTSLEDKLRHASRTTGGRVSRDDEVGQNLPPFFFNAQQLADNFARKGIASEAGAAPTVALDPTPNRMDNKYYMELKNRGLLTSDQIDEQCFYTEDGGEQCKDARKWAASLPRQWCTWVLSMFLQN</sequence>
<feature type="binding site" evidence="9">
    <location>
        <position position="72"/>
    </location>
    <ligand>
        <name>Ca(2+)</name>
        <dbReference type="ChEBI" id="CHEBI:29108"/>
        <label>1</label>
    </ligand>
</feature>
<evidence type="ECO:0000256" key="9">
    <source>
        <dbReference type="PIRSR" id="PIRSR600823-3"/>
    </source>
</evidence>
<keyword evidence="11" id="KW-0732">Signal</keyword>
<dbReference type="Proteomes" id="UP000467840">
    <property type="component" value="Chromosome 4"/>
</dbReference>
<keyword evidence="6 9" id="KW-0479">Metal-binding</keyword>
<keyword evidence="8" id="KW-0408">Iron</keyword>
<dbReference type="GO" id="GO:0046872">
    <property type="term" value="F:metal ion binding"/>
    <property type="evidence" value="ECO:0007669"/>
    <property type="project" value="UniProtKB-KW"/>
</dbReference>
<accession>A0A6A6LLP4</accession>
<dbReference type="AlphaFoldDB" id="A0A6A6LLP4"/>
<comment type="cofactor">
    <cofactor evidence="9">
        <name>Ca(2+)</name>
        <dbReference type="ChEBI" id="CHEBI:29108"/>
    </cofactor>
    <text evidence="9">Binds 2 calcium ions per subunit.</text>
</comment>
<keyword evidence="4" id="KW-0575">Peroxidase</keyword>
<evidence type="ECO:0000256" key="3">
    <source>
        <dbReference type="ARBA" id="ARBA00012313"/>
    </source>
</evidence>
<dbReference type="GO" id="GO:0006979">
    <property type="term" value="P:response to oxidative stress"/>
    <property type="evidence" value="ECO:0007669"/>
    <property type="project" value="InterPro"/>
</dbReference>
<dbReference type="InterPro" id="IPR002016">
    <property type="entry name" value="Haem_peroxidase"/>
</dbReference>
<dbReference type="Gene3D" id="1.10.520.10">
    <property type="match status" value="1"/>
</dbReference>
<organism evidence="13 14">
    <name type="scientific">Hevea brasiliensis</name>
    <name type="common">Para rubber tree</name>
    <name type="synonym">Siphonia brasiliensis</name>
    <dbReference type="NCBI Taxonomy" id="3981"/>
    <lineage>
        <taxon>Eukaryota</taxon>
        <taxon>Viridiplantae</taxon>
        <taxon>Streptophyta</taxon>
        <taxon>Embryophyta</taxon>
        <taxon>Tracheophyta</taxon>
        <taxon>Spermatophyta</taxon>
        <taxon>Magnoliopsida</taxon>
        <taxon>eudicotyledons</taxon>
        <taxon>Gunneridae</taxon>
        <taxon>Pentapetalae</taxon>
        <taxon>rosids</taxon>
        <taxon>fabids</taxon>
        <taxon>Malpighiales</taxon>
        <taxon>Euphorbiaceae</taxon>
        <taxon>Crotonoideae</taxon>
        <taxon>Micrandreae</taxon>
        <taxon>Hevea</taxon>
    </lineage>
</organism>